<dbReference type="PANTHER" id="PTHR30336">
    <property type="entry name" value="INNER MEMBRANE PROTEIN, PROBABLE PERMEASE"/>
    <property type="match status" value="1"/>
</dbReference>
<gene>
    <name evidence="3" type="ORF">CBM2586_A10282</name>
</gene>
<feature type="domain" description="DUF218" evidence="2">
    <location>
        <begin position="146"/>
        <end position="290"/>
    </location>
</feature>
<keyword evidence="1" id="KW-1133">Transmembrane helix</keyword>
<comment type="caution">
    <text evidence="3">The sequence shown here is derived from an EMBL/GenBank/DDBJ whole genome shotgun (WGS) entry which is preliminary data.</text>
</comment>
<dbReference type="GO" id="GO:0000270">
    <property type="term" value="P:peptidoglycan metabolic process"/>
    <property type="evidence" value="ECO:0007669"/>
    <property type="project" value="TreeGrafter"/>
</dbReference>
<dbReference type="Gene3D" id="3.40.50.620">
    <property type="entry name" value="HUPs"/>
    <property type="match status" value="1"/>
</dbReference>
<feature type="transmembrane region" description="Helical" evidence="1">
    <location>
        <begin position="75"/>
        <end position="95"/>
    </location>
</feature>
<reference evidence="3 4" key="1">
    <citation type="submission" date="2018-01" db="EMBL/GenBank/DDBJ databases">
        <authorList>
            <person name="Clerissi C."/>
        </authorList>
    </citation>
    <scope>NUCLEOTIDE SEQUENCE [LARGE SCALE GENOMIC DNA]</scope>
    <source>
        <strain evidence="3">Cupriavidus taiwanensis LMG 19430</strain>
    </source>
</reference>
<evidence type="ECO:0000313" key="3">
    <source>
        <dbReference type="EMBL" id="SOY40317.1"/>
    </source>
</evidence>
<sequence>MISFPPVKGLDYLLAGLLKLCIIQAPDHNPEISYLENPAVKRSTRWIRLALALLGAVLLGDTVALMGMGLFSLGITLPGCIGIAFLLLALCWDSVERWRKADRRRQWLWRAGWIAFAAWLVTVGVFIYGIRSGMGVSVPAGTAVKAIVILGSGTPNCEASPTLIARLDQGLALARRWPEAKVVVSGGQDFGLRCVEADIMAEYLVARGIASDSVIREGRSTSTEENLVFSRRLLEGQGVDAAGAIVVVTSDFHVRRAVGIARKAGYNEAFGVGAGTPLYLRFNAWLREYFAAISGWVLGEY</sequence>
<protein>
    <recommendedName>
        <fullName evidence="2">DUF218 domain-containing protein</fullName>
    </recommendedName>
</protein>
<evidence type="ECO:0000256" key="1">
    <source>
        <dbReference type="SAM" id="Phobius"/>
    </source>
</evidence>
<feature type="transmembrane region" description="Helical" evidence="1">
    <location>
        <begin position="107"/>
        <end position="130"/>
    </location>
</feature>
<dbReference type="Proteomes" id="UP000257016">
    <property type="component" value="Unassembled WGS sequence"/>
</dbReference>
<dbReference type="GO" id="GO:0005886">
    <property type="term" value="C:plasma membrane"/>
    <property type="evidence" value="ECO:0007669"/>
    <property type="project" value="TreeGrafter"/>
</dbReference>
<proteinExistence type="predicted"/>
<dbReference type="InterPro" id="IPR014729">
    <property type="entry name" value="Rossmann-like_a/b/a_fold"/>
</dbReference>
<dbReference type="PANTHER" id="PTHR30336:SF4">
    <property type="entry name" value="ENVELOPE BIOGENESIS FACTOR ELYC"/>
    <property type="match status" value="1"/>
</dbReference>
<evidence type="ECO:0000313" key="4">
    <source>
        <dbReference type="Proteomes" id="UP000257016"/>
    </source>
</evidence>
<dbReference type="AlphaFoldDB" id="A0A975WPE3"/>
<keyword evidence="1" id="KW-0812">Transmembrane</keyword>
<dbReference type="InterPro" id="IPR051599">
    <property type="entry name" value="Cell_Envelope_Assoc"/>
</dbReference>
<dbReference type="CDD" id="cd06259">
    <property type="entry name" value="YdcF-like"/>
    <property type="match status" value="1"/>
</dbReference>
<dbReference type="Pfam" id="PF02698">
    <property type="entry name" value="DUF218"/>
    <property type="match status" value="1"/>
</dbReference>
<dbReference type="InterPro" id="IPR003848">
    <property type="entry name" value="DUF218"/>
</dbReference>
<keyword evidence="1" id="KW-0472">Membrane</keyword>
<organism evidence="3 4">
    <name type="scientific">Cupriavidus taiwanensis</name>
    <dbReference type="NCBI Taxonomy" id="164546"/>
    <lineage>
        <taxon>Bacteria</taxon>
        <taxon>Pseudomonadati</taxon>
        <taxon>Pseudomonadota</taxon>
        <taxon>Betaproteobacteria</taxon>
        <taxon>Burkholderiales</taxon>
        <taxon>Burkholderiaceae</taxon>
        <taxon>Cupriavidus</taxon>
    </lineage>
</organism>
<dbReference type="GO" id="GO:0043164">
    <property type="term" value="P:Gram-negative-bacterium-type cell wall biogenesis"/>
    <property type="evidence" value="ECO:0007669"/>
    <property type="project" value="TreeGrafter"/>
</dbReference>
<name>A0A975WPE3_9BURK</name>
<evidence type="ECO:0000259" key="2">
    <source>
        <dbReference type="Pfam" id="PF02698"/>
    </source>
</evidence>
<dbReference type="EMBL" id="OFSN01000001">
    <property type="protein sequence ID" value="SOY40317.1"/>
    <property type="molecule type" value="Genomic_DNA"/>
</dbReference>
<accession>A0A975WPE3</accession>
<feature type="transmembrane region" description="Helical" evidence="1">
    <location>
        <begin position="49"/>
        <end position="69"/>
    </location>
</feature>